<comment type="function">
    <text evidence="5">Responsible for synthesis of pseudouridine from uracil.</text>
</comment>
<dbReference type="Proteomes" id="UP000288669">
    <property type="component" value="Unassembled WGS sequence"/>
</dbReference>
<evidence type="ECO:0000313" key="8">
    <source>
        <dbReference type="Proteomes" id="UP000288669"/>
    </source>
</evidence>
<dbReference type="PANTHER" id="PTHR21600:SF44">
    <property type="entry name" value="RIBOSOMAL LARGE SUBUNIT PSEUDOURIDINE SYNTHASE D"/>
    <property type="match status" value="1"/>
</dbReference>
<dbReference type="GO" id="GO:0003723">
    <property type="term" value="F:RNA binding"/>
    <property type="evidence" value="ECO:0007669"/>
    <property type="project" value="InterPro"/>
</dbReference>
<gene>
    <name evidence="7" type="ORF">CBF30_06770</name>
</gene>
<dbReference type="GO" id="GO:0000455">
    <property type="term" value="P:enzyme-directed rRNA pseudouridine synthesis"/>
    <property type="evidence" value="ECO:0007669"/>
    <property type="project" value="TreeGrafter"/>
</dbReference>
<name>A0A430AGI6_9ENTE</name>
<keyword evidence="8" id="KW-1185">Reference proteome</keyword>
<evidence type="ECO:0000256" key="1">
    <source>
        <dbReference type="ARBA" id="ARBA00000073"/>
    </source>
</evidence>
<dbReference type="InterPro" id="IPR050188">
    <property type="entry name" value="RluA_PseudoU_synthase"/>
</dbReference>
<dbReference type="InterPro" id="IPR020103">
    <property type="entry name" value="PsdUridine_synth_cat_dom_sf"/>
</dbReference>
<keyword evidence="3 5" id="KW-0413">Isomerase</keyword>
<feature type="domain" description="Pseudouridine synthase RsuA/RluA-like" evidence="6">
    <location>
        <begin position="89"/>
        <end position="239"/>
    </location>
</feature>
<comment type="similarity">
    <text evidence="2 5">Belongs to the pseudouridine synthase RluA family.</text>
</comment>
<evidence type="ECO:0000256" key="5">
    <source>
        <dbReference type="RuleBase" id="RU362028"/>
    </source>
</evidence>
<dbReference type="GO" id="GO:0140098">
    <property type="term" value="F:catalytic activity, acting on RNA"/>
    <property type="evidence" value="ECO:0007669"/>
    <property type="project" value="UniProtKB-ARBA"/>
</dbReference>
<dbReference type="InterPro" id="IPR006145">
    <property type="entry name" value="PsdUridine_synth_RsuA/RluA"/>
</dbReference>
<evidence type="ECO:0000313" key="7">
    <source>
        <dbReference type="EMBL" id="RSU06957.1"/>
    </source>
</evidence>
<sequence>MEMTIQIPKDVQAQSLSSLLEKQWLIPRKTRHFLRMRKNVWVNQHPAIFSQIVHPSDIVTLKFEDTDYPLPTILLGDEKKINVLYEDEHLIVVDKPTGIKTHPNSSGETDTLLNHLAAYLIQTHHVPYVVHRIDQETSGVILFAKNPVVLPILCQMLERKQITRRYQAIVAGQLSEKTLTIRKKIGRNRHDRRKYCIDERSGKTACTHITVLKQTHTHAQILCELETGRTHQIRVHLSSVGHPILGDTLYHLHPEESPRLMLHADTLCFTHPFTGEKLQINSQNSLFKP</sequence>
<dbReference type="GO" id="GO:0009982">
    <property type="term" value="F:pseudouridine synthase activity"/>
    <property type="evidence" value="ECO:0007669"/>
    <property type="project" value="InterPro"/>
</dbReference>
<protein>
    <recommendedName>
        <fullName evidence="5">Pseudouridine synthase</fullName>
        <ecNumber evidence="5">5.4.99.-</ecNumber>
    </recommendedName>
</protein>
<evidence type="ECO:0000256" key="4">
    <source>
        <dbReference type="PIRSR" id="PIRSR606225-1"/>
    </source>
</evidence>
<dbReference type="AlphaFoldDB" id="A0A430AGI6"/>
<dbReference type="EC" id="5.4.99.-" evidence="5"/>
<comment type="catalytic activity">
    <reaction evidence="1 5">
        <text>a uridine in RNA = a pseudouridine in RNA</text>
        <dbReference type="Rhea" id="RHEA:48348"/>
        <dbReference type="Rhea" id="RHEA-COMP:12068"/>
        <dbReference type="Rhea" id="RHEA-COMP:12069"/>
        <dbReference type="ChEBI" id="CHEBI:65314"/>
        <dbReference type="ChEBI" id="CHEBI:65315"/>
    </reaction>
</comment>
<accession>A0A430AGI6</accession>
<comment type="caution">
    <text evidence="7">The sequence shown here is derived from an EMBL/GenBank/DDBJ whole genome shotgun (WGS) entry which is preliminary data.</text>
</comment>
<evidence type="ECO:0000256" key="3">
    <source>
        <dbReference type="ARBA" id="ARBA00023235"/>
    </source>
</evidence>
<feature type="active site" evidence="4">
    <location>
        <position position="134"/>
    </location>
</feature>
<dbReference type="EMBL" id="NGJZ01000002">
    <property type="protein sequence ID" value="RSU06957.1"/>
    <property type="molecule type" value="Genomic_DNA"/>
</dbReference>
<dbReference type="CDD" id="cd02869">
    <property type="entry name" value="PseudoU_synth_RluA_like"/>
    <property type="match status" value="1"/>
</dbReference>
<proteinExistence type="inferred from homology"/>
<dbReference type="InterPro" id="IPR006224">
    <property type="entry name" value="PsdUridine_synth_RluA-like_CS"/>
</dbReference>
<reference evidence="7 8" key="1">
    <citation type="submission" date="2017-05" db="EMBL/GenBank/DDBJ databases">
        <title>Vagococcus spp. assemblies.</title>
        <authorList>
            <person name="Gulvik C.A."/>
        </authorList>
    </citation>
    <scope>NUCLEOTIDE SEQUENCE [LARGE SCALE GENOMIC DNA]</scope>
    <source>
        <strain evidence="7 8">DSM 24756</strain>
    </source>
</reference>
<dbReference type="InterPro" id="IPR006225">
    <property type="entry name" value="PsdUridine_synth_RluC/D"/>
</dbReference>
<dbReference type="RefSeq" id="WP_126824138.1">
    <property type="nucleotide sequence ID" value="NZ_JBHLWU010000002.1"/>
</dbReference>
<dbReference type="NCBIfam" id="TIGR00005">
    <property type="entry name" value="rluA_subfam"/>
    <property type="match status" value="1"/>
</dbReference>
<dbReference type="OrthoDB" id="9773999at2"/>
<evidence type="ECO:0000256" key="2">
    <source>
        <dbReference type="ARBA" id="ARBA00010876"/>
    </source>
</evidence>
<dbReference type="Pfam" id="PF00849">
    <property type="entry name" value="PseudoU_synth_2"/>
    <property type="match status" value="1"/>
</dbReference>
<dbReference type="SUPFAM" id="SSF55120">
    <property type="entry name" value="Pseudouridine synthase"/>
    <property type="match status" value="1"/>
</dbReference>
<organism evidence="7 8">
    <name type="scientific">Vagococcus entomophilus</name>
    <dbReference type="NCBI Taxonomy" id="1160095"/>
    <lineage>
        <taxon>Bacteria</taxon>
        <taxon>Bacillati</taxon>
        <taxon>Bacillota</taxon>
        <taxon>Bacilli</taxon>
        <taxon>Lactobacillales</taxon>
        <taxon>Enterococcaceae</taxon>
        <taxon>Vagococcus</taxon>
    </lineage>
</organism>
<dbReference type="PROSITE" id="PS01129">
    <property type="entry name" value="PSI_RLU"/>
    <property type="match status" value="1"/>
</dbReference>
<dbReference type="PANTHER" id="PTHR21600">
    <property type="entry name" value="MITOCHONDRIAL RNA PSEUDOURIDINE SYNTHASE"/>
    <property type="match status" value="1"/>
</dbReference>
<dbReference type="Gene3D" id="3.30.2350.10">
    <property type="entry name" value="Pseudouridine synthase"/>
    <property type="match status" value="1"/>
</dbReference>
<evidence type="ECO:0000259" key="6">
    <source>
        <dbReference type="Pfam" id="PF00849"/>
    </source>
</evidence>